<keyword evidence="7 8" id="KW-0472">Membrane</keyword>
<dbReference type="RefSeq" id="WP_273949864.1">
    <property type="nucleotide sequence ID" value="NZ_JAQSIP010000002.1"/>
</dbReference>
<dbReference type="Proteomes" id="UP001528673">
    <property type="component" value="Unassembled WGS sequence"/>
</dbReference>
<evidence type="ECO:0000256" key="5">
    <source>
        <dbReference type="ARBA" id="ARBA00022692"/>
    </source>
</evidence>
<evidence type="ECO:0000256" key="7">
    <source>
        <dbReference type="ARBA" id="ARBA00023136"/>
    </source>
</evidence>
<evidence type="ECO:0000256" key="3">
    <source>
        <dbReference type="ARBA" id="ARBA00022475"/>
    </source>
</evidence>
<dbReference type="EMBL" id="JAQSIP010000002">
    <property type="protein sequence ID" value="MDD0838229.1"/>
    <property type="molecule type" value="Genomic_DNA"/>
</dbReference>
<feature type="transmembrane region" description="Helical" evidence="8">
    <location>
        <begin position="84"/>
        <end position="102"/>
    </location>
</feature>
<comment type="subcellular location">
    <subcellularLocation>
        <location evidence="1">Cell inner membrane</location>
        <topology evidence="1">Single-pass membrane protein</topology>
    </subcellularLocation>
</comment>
<evidence type="ECO:0000259" key="9">
    <source>
        <dbReference type="Pfam" id="PF05957"/>
    </source>
</evidence>
<keyword evidence="6 8" id="KW-1133">Transmembrane helix</keyword>
<dbReference type="InterPro" id="IPR043605">
    <property type="entry name" value="DUF883_C"/>
</dbReference>
<dbReference type="PANTHER" id="PTHR35893">
    <property type="entry name" value="INNER MEMBRANE PROTEIN-RELATED"/>
    <property type="match status" value="1"/>
</dbReference>
<keyword evidence="3" id="KW-1003">Cell membrane</keyword>
<evidence type="ECO:0000259" key="10">
    <source>
        <dbReference type="Pfam" id="PF19029"/>
    </source>
</evidence>
<organism evidence="11 12">
    <name type="scientific">Curvibacter cyanobacteriorum</name>
    <dbReference type="NCBI Taxonomy" id="3026422"/>
    <lineage>
        <taxon>Bacteria</taxon>
        <taxon>Pseudomonadati</taxon>
        <taxon>Pseudomonadota</taxon>
        <taxon>Betaproteobacteria</taxon>
        <taxon>Burkholderiales</taxon>
        <taxon>Comamonadaceae</taxon>
        <taxon>Curvibacter</taxon>
    </lineage>
</organism>
<feature type="domain" description="DUF883" evidence="9">
    <location>
        <begin position="14"/>
        <end position="62"/>
    </location>
</feature>
<dbReference type="InterPro" id="IPR010279">
    <property type="entry name" value="YqjD/ElaB"/>
</dbReference>
<evidence type="ECO:0000313" key="12">
    <source>
        <dbReference type="Proteomes" id="UP001528673"/>
    </source>
</evidence>
<evidence type="ECO:0000313" key="11">
    <source>
        <dbReference type="EMBL" id="MDD0838229.1"/>
    </source>
</evidence>
<dbReference type="Pfam" id="PF05957">
    <property type="entry name" value="DUF883"/>
    <property type="match status" value="1"/>
</dbReference>
<feature type="domain" description="DUF883" evidence="10">
    <location>
        <begin position="76"/>
        <end position="104"/>
    </location>
</feature>
<proteinExistence type="inferred from homology"/>
<comment type="caution">
    <text evidence="11">The sequence shown here is derived from an EMBL/GenBank/DDBJ whole genome shotgun (WGS) entry which is preliminary data.</text>
</comment>
<sequence length="104" mass="11165">MSASNTEGSRPVTHSELDNLVADLRSLITRKELDAVPEIKALRERMDAGLESVRTSAVQAAQDAARQAREAARAANNYAHDEPWRVAGAALALGAVLGFLLGRR</sequence>
<keyword evidence="12" id="KW-1185">Reference proteome</keyword>
<comment type="similarity">
    <text evidence="2">Belongs to the ElaB/YgaM/YqjD family.</text>
</comment>
<dbReference type="PANTHER" id="PTHR35893:SF3">
    <property type="entry name" value="INNER MEMBRANE PROTEIN"/>
    <property type="match status" value="1"/>
</dbReference>
<gene>
    <name evidence="11" type="ORF">PSQ40_06570</name>
</gene>
<evidence type="ECO:0000256" key="1">
    <source>
        <dbReference type="ARBA" id="ARBA00004377"/>
    </source>
</evidence>
<reference evidence="11 12" key="1">
    <citation type="submission" date="2023-02" db="EMBL/GenBank/DDBJ databases">
        <title>Bacterial whole genomic sequence of Curvibacter sp. HBC61.</title>
        <authorList>
            <person name="Le V."/>
            <person name="Ko S.-R."/>
            <person name="Ahn C.-Y."/>
            <person name="Oh H.-M."/>
        </authorList>
    </citation>
    <scope>NUCLEOTIDE SEQUENCE [LARGE SCALE GENOMIC DNA]</scope>
    <source>
        <strain evidence="11 12">HBC61</strain>
    </source>
</reference>
<accession>A0ABT5MW03</accession>
<evidence type="ECO:0000256" key="6">
    <source>
        <dbReference type="ARBA" id="ARBA00022989"/>
    </source>
</evidence>
<evidence type="ECO:0000256" key="8">
    <source>
        <dbReference type="SAM" id="Phobius"/>
    </source>
</evidence>
<keyword evidence="5 8" id="KW-0812">Transmembrane</keyword>
<evidence type="ECO:0000256" key="2">
    <source>
        <dbReference type="ARBA" id="ARBA00010423"/>
    </source>
</evidence>
<dbReference type="InterPro" id="IPR043604">
    <property type="entry name" value="DUF883_N"/>
</dbReference>
<keyword evidence="4" id="KW-0997">Cell inner membrane</keyword>
<evidence type="ECO:0000256" key="4">
    <source>
        <dbReference type="ARBA" id="ARBA00022519"/>
    </source>
</evidence>
<protein>
    <submittedName>
        <fullName evidence="11">DUF883 domain-containing protein</fullName>
    </submittedName>
</protein>
<dbReference type="Pfam" id="PF19029">
    <property type="entry name" value="DUF883_C"/>
    <property type="match status" value="1"/>
</dbReference>
<name>A0ABT5MW03_9BURK</name>